<evidence type="ECO:0000313" key="3">
    <source>
        <dbReference type="Proteomes" id="UP000789595"/>
    </source>
</evidence>
<name>A0A7S4EDM0_9STRA</name>
<dbReference type="SUPFAM" id="SSF48403">
    <property type="entry name" value="Ankyrin repeat"/>
    <property type="match status" value="1"/>
</dbReference>
<sequence>MVVPDNVVTAVNEGDVSTVVAWLDGGGDVNDTASHSSPFFPGDTLLMGIPQADGVSTQHIELAKILLQRGGDVNCIPDDGEDEYSALHCCLDCLAPALAKAVILEIIGIYLAAGASVNHKNWGGETPLYMALKYKNWYTNDRRRPAFDSVKLLLRAGASLDDVCGSLTAEDVLDVRGRGFDELANDEHYIACKQLVADLRAAGSWKNYARVPPKELLRLRSLVARGRARSIKRLRAKTPRELELLFAPTFPNELCWRVLKYWNPRHEALRAPSASSHTGNNLRISFERMPSQAALENIAL</sequence>
<dbReference type="EMBL" id="CAKKNE010000006">
    <property type="protein sequence ID" value="CAH0378633.1"/>
    <property type="molecule type" value="Genomic_DNA"/>
</dbReference>
<dbReference type="AlphaFoldDB" id="A0A7S4EDM0"/>
<organism evidence="1">
    <name type="scientific">Pelagomonas calceolata</name>
    <dbReference type="NCBI Taxonomy" id="35677"/>
    <lineage>
        <taxon>Eukaryota</taxon>
        <taxon>Sar</taxon>
        <taxon>Stramenopiles</taxon>
        <taxon>Ochrophyta</taxon>
        <taxon>Pelagophyceae</taxon>
        <taxon>Pelagomonadales</taxon>
        <taxon>Pelagomonadaceae</taxon>
        <taxon>Pelagomonas</taxon>
    </lineage>
</organism>
<dbReference type="EMBL" id="HBIW01024826">
    <property type="protein sequence ID" value="CAE0705974.1"/>
    <property type="molecule type" value="Transcribed_RNA"/>
</dbReference>
<dbReference type="InterPro" id="IPR036770">
    <property type="entry name" value="Ankyrin_rpt-contain_sf"/>
</dbReference>
<protein>
    <recommendedName>
        <fullName evidence="4">SOCS box domain-containing protein</fullName>
    </recommendedName>
</protein>
<reference evidence="2" key="2">
    <citation type="submission" date="2021-11" db="EMBL/GenBank/DDBJ databases">
        <authorList>
            <consortium name="Genoscope - CEA"/>
            <person name="William W."/>
        </authorList>
    </citation>
    <scope>NUCLEOTIDE SEQUENCE</scope>
</reference>
<reference evidence="1" key="1">
    <citation type="submission" date="2021-01" db="EMBL/GenBank/DDBJ databases">
        <authorList>
            <person name="Corre E."/>
            <person name="Pelletier E."/>
            <person name="Niang G."/>
            <person name="Scheremetjew M."/>
            <person name="Finn R."/>
            <person name="Kale V."/>
            <person name="Holt S."/>
            <person name="Cochrane G."/>
            <person name="Meng A."/>
            <person name="Brown T."/>
            <person name="Cohen L."/>
        </authorList>
    </citation>
    <scope>NUCLEOTIDE SEQUENCE</scope>
    <source>
        <strain evidence="1">CCMP1756</strain>
    </source>
</reference>
<gene>
    <name evidence="1" type="ORF">PCAL00307_LOCUS21424</name>
    <name evidence="2" type="ORF">PECAL_6P02280</name>
</gene>
<keyword evidence="3" id="KW-1185">Reference proteome</keyword>
<evidence type="ECO:0008006" key="4">
    <source>
        <dbReference type="Google" id="ProtNLM"/>
    </source>
</evidence>
<dbReference type="Gene3D" id="1.25.40.20">
    <property type="entry name" value="Ankyrin repeat-containing domain"/>
    <property type="match status" value="1"/>
</dbReference>
<accession>A0A7S4EDM0</accession>
<proteinExistence type="predicted"/>
<evidence type="ECO:0000313" key="1">
    <source>
        <dbReference type="EMBL" id="CAE0705974.1"/>
    </source>
</evidence>
<dbReference type="PANTHER" id="PTHR24198:SF165">
    <property type="entry name" value="ANKYRIN REPEAT-CONTAINING PROTEIN-RELATED"/>
    <property type="match status" value="1"/>
</dbReference>
<dbReference type="Proteomes" id="UP000789595">
    <property type="component" value="Unassembled WGS sequence"/>
</dbReference>
<dbReference type="PANTHER" id="PTHR24198">
    <property type="entry name" value="ANKYRIN REPEAT AND PROTEIN KINASE DOMAIN-CONTAINING PROTEIN"/>
    <property type="match status" value="1"/>
</dbReference>
<evidence type="ECO:0000313" key="2">
    <source>
        <dbReference type="EMBL" id="CAH0378633.1"/>
    </source>
</evidence>